<dbReference type="Proteomes" id="UP001501084">
    <property type="component" value="Unassembled WGS sequence"/>
</dbReference>
<reference evidence="2 3" key="1">
    <citation type="journal article" date="2019" name="Int. J. Syst. Evol. Microbiol.">
        <title>The Global Catalogue of Microorganisms (GCM) 10K type strain sequencing project: providing services to taxonomists for standard genome sequencing and annotation.</title>
        <authorList>
            <consortium name="The Broad Institute Genomics Platform"/>
            <consortium name="The Broad Institute Genome Sequencing Center for Infectious Disease"/>
            <person name="Wu L."/>
            <person name="Ma J."/>
        </authorList>
    </citation>
    <scope>NUCLEOTIDE SEQUENCE [LARGE SCALE GENOMIC DNA]</scope>
    <source>
        <strain evidence="2 3">JCM 14919</strain>
    </source>
</reference>
<proteinExistence type="predicted"/>
<keyword evidence="3" id="KW-1185">Reference proteome</keyword>
<name>A0ABN3B460_9MICO</name>
<organism evidence="2 3">
    <name type="scientific">Leucobacter alluvii</name>
    <dbReference type="NCBI Taxonomy" id="340321"/>
    <lineage>
        <taxon>Bacteria</taxon>
        <taxon>Bacillati</taxon>
        <taxon>Actinomycetota</taxon>
        <taxon>Actinomycetes</taxon>
        <taxon>Micrococcales</taxon>
        <taxon>Microbacteriaceae</taxon>
        <taxon>Leucobacter</taxon>
    </lineage>
</organism>
<feature type="compositionally biased region" description="Low complexity" evidence="1">
    <location>
        <begin position="14"/>
        <end position="25"/>
    </location>
</feature>
<evidence type="ECO:0000313" key="3">
    <source>
        <dbReference type="Proteomes" id="UP001501084"/>
    </source>
</evidence>
<evidence type="ECO:0000313" key="2">
    <source>
        <dbReference type="EMBL" id="GAA2187330.1"/>
    </source>
</evidence>
<dbReference type="EMBL" id="BAAAOP010000005">
    <property type="protein sequence ID" value="GAA2187330.1"/>
    <property type="molecule type" value="Genomic_DNA"/>
</dbReference>
<sequence length="216" mass="23407">MGKASRLKAERAAARNATSASASQRGIPEEELSAAVIVVGELFGTEADCAAAAGLLVAIGEELGHTLRPRPVSAIIRDKKSKTLLAMGPKATEKFSPEQVADMESRWPGGRDTGHIVVTSDEHELLLDPNMRQLGSVGVDAPSILIRIRSTEPETGEWQFRHESLEILYFVDDENRALLPGYENALHESRIYAQAIAEGIRAGVDPIQIAVRMKKS</sequence>
<accession>A0ABN3B460</accession>
<comment type="caution">
    <text evidence="2">The sequence shown here is derived from an EMBL/GenBank/DDBJ whole genome shotgun (WGS) entry which is preliminary data.</text>
</comment>
<gene>
    <name evidence="2" type="ORF">GCM10009786_11760</name>
</gene>
<feature type="region of interest" description="Disordered" evidence="1">
    <location>
        <begin position="1"/>
        <end position="26"/>
    </location>
</feature>
<protein>
    <submittedName>
        <fullName evidence="2">Uncharacterized protein</fullName>
    </submittedName>
</protein>
<evidence type="ECO:0000256" key="1">
    <source>
        <dbReference type="SAM" id="MobiDB-lite"/>
    </source>
</evidence>
<dbReference type="RefSeq" id="WP_346057717.1">
    <property type="nucleotide sequence ID" value="NZ_BAAAOP010000005.1"/>
</dbReference>